<dbReference type="SUPFAM" id="SSF46785">
    <property type="entry name" value="Winged helix' DNA-binding domain"/>
    <property type="match status" value="1"/>
</dbReference>
<dbReference type="InterPro" id="IPR011991">
    <property type="entry name" value="ArsR-like_HTH"/>
</dbReference>
<evidence type="ECO:0000313" key="6">
    <source>
        <dbReference type="Proteomes" id="UP000287687"/>
    </source>
</evidence>
<comment type="caution">
    <text evidence="5">The sequence shown here is derived from an EMBL/GenBank/DDBJ whole genome shotgun (WGS) entry which is preliminary data.</text>
</comment>
<dbReference type="Gene3D" id="1.10.10.10">
    <property type="entry name" value="Winged helix-like DNA-binding domain superfamily/Winged helix DNA-binding domain"/>
    <property type="match status" value="1"/>
</dbReference>
<evidence type="ECO:0000313" key="5">
    <source>
        <dbReference type="EMBL" id="RWX78599.1"/>
    </source>
</evidence>
<dbReference type="InterPro" id="IPR051081">
    <property type="entry name" value="HTH_MetalResp_TranReg"/>
</dbReference>
<dbReference type="InterPro" id="IPR036388">
    <property type="entry name" value="WH-like_DNA-bd_sf"/>
</dbReference>
<accession>A0A444LHY5</accession>
<dbReference type="NCBIfam" id="NF033788">
    <property type="entry name" value="HTH_metalloreg"/>
    <property type="match status" value="1"/>
</dbReference>
<dbReference type="InterPro" id="IPR036390">
    <property type="entry name" value="WH_DNA-bd_sf"/>
</dbReference>
<dbReference type="EMBL" id="SBIP01000002">
    <property type="protein sequence ID" value="RWX78599.1"/>
    <property type="molecule type" value="Genomic_DNA"/>
</dbReference>
<keyword evidence="2" id="KW-0238">DNA-binding</keyword>
<dbReference type="AlphaFoldDB" id="A0A444LHY5"/>
<evidence type="ECO:0000259" key="4">
    <source>
        <dbReference type="PROSITE" id="PS50987"/>
    </source>
</evidence>
<dbReference type="Pfam" id="PF01022">
    <property type="entry name" value="HTH_5"/>
    <property type="match status" value="1"/>
</dbReference>
<dbReference type="CDD" id="cd00090">
    <property type="entry name" value="HTH_ARSR"/>
    <property type="match status" value="1"/>
</dbReference>
<keyword evidence="3" id="KW-0804">Transcription</keyword>
<dbReference type="PANTHER" id="PTHR33154">
    <property type="entry name" value="TRANSCRIPTIONAL REGULATOR, ARSR FAMILY"/>
    <property type="match status" value="1"/>
</dbReference>
<keyword evidence="6" id="KW-1185">Reference proteome</keyword>
<dbReference type="InterPro" id="IPR001845">
    <property type="entry name" value="HTH_ArsR_DNA-bd_dom"/>
</dbReference>
<dbReference type="Proteomes" id="UP000287687">
    <property type="component" value="Unassembled WGS sequence"/>
</dbReference>
<sequence length="98" mass="11220">MDKTEILKALAHPVRVEFLEWMKEPERHFCDQAHPLDMGICANQFEKRCGLSQSTVSAHLSTLEKAGLVSTNRVGQWAFYRRDEQAIAAFLEELRSSL</sequence>
<evidence type="ECO:0000256" key="3">
    <source>
        <dbReference type="ARBA" id="ARBA00023163"/>
    </source>
</evidence>
<proteinExistence type="predicted"/>
<protein>
    <submittedName>
        <fullName evidence="5">Transcriptional regulator</fullName>
    </submittedName>
</protein>
<evidence type="ECO:0000256" key="1">
    <source>
        <dbReference type="ARBA" id="ARBA00023015"/>
    </source>
</evidence>
<evidence type="ECO:0000256" key="2">
    <source>
        <dbReference type="ARBA" id="ARBA00023125"/>
    </source>
</evidence>
<dbReference type="SMART" id="SM00418">
    <property type="entry name" value="HTH_ARSR"/>
    <property type="match status" value="1"/>
</dbReference>
<gene>
    <name evidence="5" type="ORF">EPK99_08335</name>
</gene>
<dbReference type="GO" id="GO:0003700">
    <property type="term" value="F:DNA-binding transcription factor activity"/>
    <property type="evidence" value="ECO:0007669"/>
    <property type="project" value="InterPro"/>
</dbReference>
<dbReference type="PROSITE" id="PS50987">
    <property type="entry name" value="HTH_ARSR_2"/>
    <property type="match status" value="1"/>
</dbReference>
<dbReference type="RefSeq" id="WP_128442576.1">
    <property type="nucleotide sequence ID" value="NZ_SBIP01000002.1"/>
</dbReference>
<feature type="domain" description="HTH arsR-type" evidence="4">
    <location>
        <begin position="1"/>
        <end position="98"/>
    </location>
</feature>
<keyword evidence="1" id="KW-0805">Transcription regulation</keyword>
<organism evidence="5 6">
    <name type="scientific">Neorhizobium lilium</name>
    <dbReference type="NCBI Taxonomy" id="2503024"/>
    <lineage>
        <taxon>Bacteria</taxon>
        <taxon>Pseudomonadati</taxon>
        <taxon>Pseudomonadota</taxon>
        <taxon>Alphaproteobacteria</taxon>
        <taxon>Hyphomicrobiales</taxon>
        <taxon>Rhizobiaceae</taxon>
        <taxon>Rhizobium/Agrobacterium group</taxon>
        <taxon>Neorhizobium</taxon>
    </lineage>
</organism>
<dbReference type="GO" id="GO:0003677">
    <property type="term" value="F:DNA binding"/>
    <property type="evidence" value="ECO:0007669"/>
    <property type="project" value="UniProtKB-KW"/>
</dbReference>
<name>A0A444LHY5_9HYPH</name>
<dbReference type="OrthoDB" id="9790747at2"/>
<dbReference type="PANTHER" id="PTHR33154:SF33">
    <property type="entry name" value="TRANSCRIPTIONAL REPRESSOR SDPR"/>
    <property type="match status" value="1"/>
</dbReference>
<reference evidence="5 6" key="1">
    <citation type="submission" date="2019-01" db="EMBL/GenBank/DDBJ databases">
        <title>The draft genome of Rhizobium sp. 24NR.</title>
        <authorList>
            <person name="Liu L."/>
            <person name="Liang L."/>
            <person name="Shi S."/>
            <person name="Xu L."/>
            <person name="Wang X."/>
            <person name="Li L."/>
            <person name="Zhang X."/>
        </authorList>
    </citation>
    <scope>NUCLEOTIDE SEQUENCE [LARGE SCALE GENOMIC DNA]</scope>
    <source>
        <strain evidence="5 6">24NR</strain>
    </source>
</reference>